<dbReference type="GO" id="GO:0042802">
    <property type="term" value="F:identical protein binding"/>
    <property type="evidence" value="ECO:0007669"/>
    <property type="project" value="InterPro"/>
</dbReference>
<name>A0A7W8DLL5_9BACT</name>
<dbReference type="AlphaFoldDB" id="A0A7W8DLL5"/>
<comment type="caution">
    <text evidence="5">The sequence shown here is derived from an EMBL/GenBank/DDBJ whole genome shotgun (WGS) entry which is preliminary data.</text>
</comment>
<evidence type="ECO:0000313" key="5">
    <source>
        <dbReference type="EMBL" id="MBB5034292.1"/>
    </source>
</evidence>
<accession>A0A7W8DLL5</accession>
<reference evidence="5 6" key="1">
    <citation type="submission" date="2020-08" db="EMBL/GenBank/DDBJ databases">
        <title>Genomic Encyclopedia of Type Strains, Phase IV (KMG-IV): sequencing the most valuable type-strain genomes for metagenomic binning, comparative biology and taxonomic classification.</title>
        <authorList>
            <person name="Goeker M."/>
        </authorList>
    </citation>
    <scope>NUCLEOTIDE SEQUENCE [LARGE SCALE GENOMIC DNA]</scope>
    <source>
        <strain evidence="5 6">DSM 12252</strain>
    </source>
</reference>
<dbReference type="PANTHER" id="PTHR35889">
    <property type="entry name" value="CYCLOINULO-OLIGOSACCHARIDE FRUCTANOTRANSFERASE-RELATED"/>
    <property type="match status" value="1"/>
</dbReference>
<dbReference type="GO" id="GO:0043130">
    <property type="term" value="F:ubiquitin binding"/>
    <property type="evidence" value="ECO:0007669"/>
    <property type="project" value="InterPro"/>
</dbReference>
<feature type="domain" description="DUF1553" evidence="4">
    <location>
        <begin position="405"/>
        <end position="711"/>
    </location>
</feature>
<feature type="domain" description="SLA1 homology" evidence="2">
    <location>
        <begin position="21"/>
        <end position="76"/>
    </location>
</feature>
<feature type="chain" id="PRO_5031012436" description="SLA1 homology domain-containing protein" evidence="1">
    <location>
        <begin position="24"/>
        <end position="737"/>
    </location>
</feature>
<dbReference type="Pfam" id="PF03983">
    <property type="entry name" value="SHD1"/>
    <property type="match status" value="1"/>
</dbReference>
<evidence type="ECO:0000256" key="1">
    <source>
        <dbReference type="SAM" id="SignalP"/>
    </source>
</evidence>
<protein>
    <recommendedName>
        <fullName evidence="7">SLA1 homology domain-containing protein</fullName>
    </recommendedName>
</protein>
<evidence type="ECO:0008006" key="7">
    <source>
        <dbReference type="Google" id="ProtNLM"/>
    </source>
</evidence>
<dbReference type="RefSeq" id="WP_184341957.1">
    <property type="nucleotide sequence ID" value="NZ_JACHIG010000009.1"/>
</dbReference>
<feature type="domain" description="DUF1549" evidence="3">
    <location>
        <begin position="125"/>
        <end position="293"/>
    </location>
</feature>
<organism evidence="5 6">
    <name type="scientific">Prosthecobacter vanneervenii</name>
    <dbReference type="NCBI Taxonomy" id="48466"/>
    <lineage>
        <taxon>Bacteria</taxon>
        <taxon>Pseudomonadati</taxon>
        <taxon>Verrucomicrobiota</taxon>
        <taxon>Verrucomicrobiia</taxon>
        <taxon>Verrucomicrobiales</taxon>
        <taxon>Verrucomicrobiaceae</taxon>
        <taxon>Prosthecobacter</taxon>
    </lineage>
</organism>
<dbReference type="GO" id="GO:0030674">
    <property type="term" value="F:protein-macromolecule adaptor activity"/>
    <property type="evidence" value="ECO:0007669"/>
    <property type="project" value="InterPro"/>
</dbReference>
<dbReference type="Gene3D" id="2.30.30.700">
    <property type="entry name" value="SLA1 homology domain 1"/>
    <property type="match status" value="1"/>
</dbReference>
<proteinExistence type="predicted"/>
<gene>
    <name evidence="5" type="ORF">HNQ65_003886</name>
</gene>
<dbReference type="Proteomes" id="UP000590740">
    <property type="component" value="Unassembled WGS sequence"/>
</dbReference>
<evidence type="ECO:0000259" key="3">
    <source>
        <dbReference type="Pfam" id="PF07583"/>
    </source>
</evidence>
<dbReference type="PANTHER" id="PTHR35889:SF3">
    <property type="entry name" value="F-BOX DOMAIN-CONTAINING PROTEIN"/>
    <property type="match status" value="1"/>
</dbReference>
<keyword evidence="1" id="KW-0732">Signal</keyword>
<dbReference type="EMBL" id="JACHIG010000009">
    <property type="protein sequence ID" value="MBB5034292.1"/>
    <property type="molecule type" value="Genomic_DNA"/>
</dbReference>
<sequence length="737" mass="82610">MKQTKKLLSSLLVSALVASSAMAEVRTWTDTSGRQVKASFIGLDGENIVLQTEDGATHKFPLTKLSAEDQTLAKTMKPSDQPVMLANASVAQAAAAIDKLVANGLIRANPERAKMNPPKAPIKNFNPLANDEQFVRRVYLDIVGRIPNYAETMQFIQDSNPNKRAKLIDLLLDSPGYNSNTFNYFAEMLRVKDRLEQDNLRGVPYINWMQHQIEKNVTWDKMVFEMLTAKGKMWENGAAGYLLRDAGMPLDNLANTLAVFLGTDVACAQCHDHPFSDWTQHQFYEMASFFGATTTNMRAAQNRKEKGKGMASMNAMNTLMPKIEEMITSSGQDIKRLRNGIRNYMSANTYMVGEMDNNTMKLPHDYKYPDAKPNDPVEPKFITWSKNDKNLAAYKQKTKSAEDLRPAFAKWTTDPSNPRFAMAIANRMWKRAFGVAVAEPVTNIDDPKQAVNPELLVHLAEEMKRVKFDIKAFMRIIYNTHAYQAEATTEKIAMGEPYYFQGPLLRRMTAEQAWDSYMTLVLGEPDKYAKPLEDLYSRSIDLDLTNPKLDAQTVLIKYDAFRKMAEKERALQGGSLADAGGDMMMEGGSKTKGKAAAKPAAADMMENTSLTYNGMILRRASTLEQPAPNGHFLIDFGQSPRNLIDGSIKSGSVPQVLMMMNGKAQQMLTSSDSLIFRTMEKVKSPPEKVEALFVSILNRRPTLAEKDIAKRALSNGEDGYANMIWALINTREFIFIQ</sequence>
<dbReference type="InterPro" id="IPR022655">
    <property type="entry name" value="DUF1553"/>
</dbReference>
<evidence type="ECO:0000259" key="4">
    <source>
        <dbReference type="Pfam" id="PF07587"/>
    </source>
</evidence>
<keyword evidence="6" id="KW-1185">Reference proteome</keyword>
<dbReference type="InterPro" id="IPR007131">
    <property type="entry name" value="SHD1"/>
</dbReference>
<dbReference type="Pfam" id="PF07583">
    <property type="entry name" value="PSCyt2"/>
    <property type="match status" value="1"/>
</dbReference>
<evidence type="ECO:0000259" key="2">
    <source>
        <dbReference type="Pfam" id="PF03983"/>
    </source>
</evidence>
<evidence type="ECO:0000313" key="6">
    <source>
        <dbReference type="Proteomes" id="UP000590740"/>
    </source>
</evidence>
<dbReference type="GO" id="GO:0008092">
    <property type="term" value="F:cytoskeletal protein binding"/>
    <property type="evidence" value="ECO:0007669"/>
    <property type="project" value="InterPro"/>
</dbReference>
<dbReference type="InterPro" id="IPR011444">
    <property type="entry name" value="DUF1549"/>
</dbReference>
<dbReference type="Pfam" id="PF07587">
    <property type="entry name" value="PSD1"/>
    <property type="match status" value="1"/>
</dbReference>
<feature type="signal peptide" evidence="1">
    <location>
        <begin position="1"/>
        <end position="23"/>
    </location>
</feature>